<dbReference type="SUPFAM" id="SSF55469">
    <property type="entry name" value="FMN-dependent nitroreductase-like"/>
    <property type="match status" value="1"/>
</dbReference>
<dbReference type="GO" id="GO:0016491">
    <property type="term" value="F:oxidoreductase activity"/>
    <property type="evidence" value="ECO:0007669"/>
    <property type="project" value="UniProtKB-KW"/>
</dbReference>
<evidence type="ECO:0000256" key="5">
    <source>
        <dbReference type="ARBA" id="ARBA00023002"/>
    </source>
</evidence>
<comment type="similarity">
    <text evidence="2">Belongs to the nitroreductase family.</text>
</comment>
<dbReference type="Proteomes" id="UP000823637">
    <property type="component" value="Unassembled WGS sequence"/>
</dbReference>
<accession>A0A9D9HAL3</accession>
<dbReference type="Pfam" id="PF00881">
    <property type="entry name" value="Nitroreductase"/>
    <property type="match status" value="2"/>
</dbReference>
<evidence type="ECO:0000313" key="7">
    <source>
        <dbReference type="EMBL" id="MBO8447270.1"/>
    </source>
</evidence>
<feature type="domain" description="Nitroreductase" evidence="6">
    <location>
        <begin position="67"/>
        <end position="155"/>
    </location>
</feature>
<keyword evidence="3" id="KW-0285">Flavoprotein</keyword>
<evidence type="ECO:0000256" key="1">
    <source>
        <dbReference type="ARBA" id="ARBA00001917"/>
    </source>
</evidence>
<comment type="caution">
    <text evidence="7">The sequence shown here is derived from an EMBL/GenBank/DDBJ whole genome shotgun (WGS) entry which is preliminary data.</text>
</comment>
<sequence>MEGKTFQEVIEGRRSHRKFADKAVSDEEAKKILDAALMAPAGKRANAWEFIVITDKEQAKALSECKPFGSAFVAEAPMSIVVCADTSKTDVWVEDCSIAAIYMQLTAESLGLGSCWSQIRQRASRKEGKTACGYVKELLGIPDNYEVECIISIGHKVEEKRPFDPNRLQREKIHWGRF</sequence>
<keyword evidence="4" id="KW-0288">FMN</keyword>
<dbReference type="Gene3D" id="3.40.109.10">
    <property type="entry name" value="NADH Oxidase"/>
    <property type="match status" value="1"/>
</dbReference>
<evidence type="ECO:0000256" key="3">
    <source>
        <dbReference type="ARBA" id="ARBA00022630"/>
    </source>
</evidence>
<dbReference type="AlphaFoldDB" id="A0A9D9HAL3"/>
<evidence type="ECO:0000256" key="2">
    <source>
        <dbReference type="ARBA" id="ARBA00007118"/>
    </source>
</evidence>
<organism evidence="7 8">
    <name type="scientific">Candidatus Enterocola intestinipullorum</name>
    <dbReference type="NCBI Taxonomy" id="2840783"/>
    <lineage>
        <taxon>Bacteria</taxon>
        <taxon>Pseudomonadati</taxon>
        <taxon>Bacteroidota</taxon>
        <taxon>Bacteroidia</taxon>
        <taxon>Bacteroidales</taxon>
        <taxon>Candidatus Enterocola</taxon>
    </lineage>
</organism>
<evidence type="ECO:0000256" key="4">
    <source>
        <dbReference type="ARBA" id="ARBA00022643"/>
    </source>
</evidence>
<reference evidence="7" key="2">
    <citation type="journal article" date="2021" name="PeerJ">
        <title>Extensive microbial diversity within the chicken gut microbiome revealed by metagenomics and culture.</title>
        <authorList>
            <person name="Gilroy R."/>
            <person name="Ravi A."/>
            <person name="Getino M."/>
            <person name="Pursley I."/>
            <person name="Horton D.L."/>
            <person name="Alikhan N.F."/>
            <person name="Baker D."/>
            <person name="Gharbi K."/>
            <person name="Hall N."/>
            <person name="Watson M."/>
            <person name="Adriaenssens E.M."/>
            <person name="Foster-Nyarko E."/>
            <person name="Jarju S."/>
            <person name="Secka A."/>
            <person name="Antonio M."/>
            <person name="Oren A."/>
            <person name="Chaudhuri R.R."/>
            <person name="La Ragione R."/>
            <person name="Hildebrand F."/>
            <person name="Pallen M.J."/>
        </authorList>
    </citation>
    <scope>NUCLEOTIDE SEQUENCE</scope>
    <source>
        <strain evidence="7">D3-1215</strain>
    </source>
</reference>
<dbReference type="InterPro" id="IPR000415">
    <property type="entry name" value="Nitroreductase-like"/>
</dbReference>
<comment type="cofactor">
    <cofactor evidence="1">
        <name>FMN</name>
        <dbReference type="ChEBI" id="CHEBI:58210"/>
    </cofactor>
</comment>
<name>A0A9D9HAL3_9BACT</name>
<dbReference type="PANTHER" id="PTHR43673:SF2">
    <property type="entry name" value="NITROREDUCTASE"/>
    <property type="match status" value="1"/>
</dbReference>
<proteinExistence type="inferred from homology"/>
<reference evidence="7" key="1">
    <citation type="submission" date="2020-10" db="EMBL/GenBank/DDBJ databases">
        <authorList>
            <person name="Gilroy R."/>
        </authorList>
    </citation>
    <scope>NUCLEOTIDE SEQUENCE</scope>
    <source>
        <strain evidence="7">D3-1215</strain>
    </source>
</reference>
<evidence type="ECO:0000259" key="6">
    <source>
        <dbReference type="Pfam" id="PF00881"/>
    </source>
</evidence>
<keyword evidence="5" id="KW-0560">Oxidoreductase</keyword>
<protein>
    <submittedName>
        <fullName evidence="7">Nitroreductase family protein</fullName>
    </submittedName>
</protein>
<dbReference type="InterPro" id="IPR029479">
    <property type="entry name" value="Nitroreductase"/>
</dbReference>
<feature type="domain" description="Nitroreductase" evidence="6">
    <location>
        <begin position="10"/>
        <end position="63"/>
    </location>
</feature>
<dbReference type="PANTHER" id="PTHR43673">
    <property type="entry name" value="NAD(P)H NITROREDUCTASE YDGI-RELATED"/>
    <property type="match status" value="1"/>
</dbReference>
<dbReference type="EMBL" id="JADIMR010000088">
    <property type="protein sequence ID" value="MBO8447270.1"/>
    <property type="molecule type" value="Genomic_DNA"/>
</dbReference>
<gene>
    <name evidence="7" type="ORF">IAC32_05955</name>
</gene>
<dbReference type="CDD" id="cd02151">
    <property type="entry name" value="nitroreductase"/>
    <property type="match status" value="1"/>
</dbReference>
<evidence type="ECO:0000313" key="8">
    <source>
        <dbReference type="Proteomes" id="UP000823637"/>
    </source>
</evidence>